<dbReference type="Pfam" id="PF02747">
    <property type="entry name" value="PCNA_C"/>
    <property type="match status" value="1"/>
</dbReference>
<dbReference type="Proteomes" id="UP000675968">
    <property type="component" value="Unassembled WGS sequence"/>
</dbReference>
<evidence type="ECO:0000313" key="6">
    <source>
        <dbReference type="EMBL" id="MBS3061104.1"/>
    </source>
</evidence>
<proteinExistence type="inferred from homology"/>
<reference evidence="6" key="1">
    <citation type="submission" date="2021-03" db="EMBL/GenBank/DDBJ databases">
        <authorList>
            <person name="Jaffe A."/>
        </authorList>
    </citation>
    <scope>NUCLEOTIDE SEQUENCE</scope>
    <source>
        <strain evidence="6">RIFCSPLOWO2_01_FULL_AR10_48_17</strain>
    </source>
</reference>
<dbReference type="GO" id="GO:0006275">
    <property type="term" value="P:regulation of DNA replication"/>
    <property type="evidence" value="ECO:0007669"/>
    <property type="project" value="UniProtKB-UniRule"/>
</dbReference>
<dbReference type="InterPro" id="IPR046938">
    <property type="entry name" value="DNA_clamp_sf"/>
</dbReference>
<gene>
    <name evidence="3" type="primary">pcn</name>
    <name evidence="6" type="ORF">J4215_00815</name>
</gene>
<organism evidence="6 7">
    <name type="scientific">Candidatus Iainarchaeum sp</name>
    <dbReference type="NCBI Taxonomy" id="3101447"/>
    <lineage>
        <taxon>Archaea</taxon>
        <taxon>Candidatus Iainarchaeota</taxon>
        <taxon>Candidatus Iainarchaeia</taxon>
        <taxon>Candidatus Iainarchaeales</taxon>
        <taxon>Candidatus Iainarchaeaceae</taxon>
        <taxon>Candidatus Iainarchaeum</taxon>
    </lineage>
</organism>
<comment type="function">
    <text evidence="3">Sliding clamp subunit that acts as a moving platform for DNA processing. Responsible for tethering the catalytic subunit of DNA polymerase and other proteins to DNA during high-speed replication.</text>
</comment>
<dbReference type="EMBL" id="JAGVWC010000007">
    <property type="protein sequence ID" value="MBS3061104.1"/>
    <property type="molecule type" value="Genomic_DNA"/>
</dbReference>
<protein>
    <recommendedName>
        <fullName evidence="3">DNA polymerase sliding clamp</fullName>
    </recommendedName>
    <alternativeName>
        <fullName evidence="3">Proliferating cell nuclear antigen homolog</fullName>
        <shortName evidence="3">PCNA</shortName>
    </alternativeName>
</protein>
<dbReference type="PANTHER" id="PTHR11352:SF0">
    <property type="entry name" value="PROLIFERATING CELL NUCLEAR ANTIGEN"/>
    <property type="match status" value="1"/>
</dbReference>
<dbReference type="Gene3D" id="3.70.10.10">
    <property type="match status" value="1"/>
</dbReference>
<evidence type="ECO:0000259" key="4">
    <source>
        <dbReference type="Pfam" id="PF00705"/>
    </source>
</evidence>
<evidence type="ECO:0000256" key="2">
    <source>
        <dbReference type="ARBA" id="ARBA00023125"/>
    </source>
</evidence>
<dbReference type="InterPro" id="IPR000730">
    <property type="entry name" value="Pr_cel_nuc_antig"/>
</dbReference>
<evidence type="ECO:0000256" key="1">
    <source>
        <dbReference type="ARBA" id="ARBA00010462"/>
    </source>
</evidence>
<comment type="caution">
    <text evidence="6">The sequence shown here is derived from an EMBL/GenBank/DDBJ whole genome shotgun (WGS) entry which is preliminary data.</text>
</comment>
<keyword evidence="3" id="KW-0235">DNA replication</keyword>
<comment type="subunit">
    <text evidence="3">Homotrimer. The subunits circularize to form a toroid; DNA passes through its center. Replication factor C (RFC) is required to load the toroid on the DNA.</text>
</comment>
<dbReference type="HAMAP" id="MF_00317">
    <property type="entry name" value="DNApol_clamp_arch"/>
    <property type="match status" value="1"/>
</dbReference>
<evidence type="ECO:0000313" key="7">
    <source>
        <dbReference type="Proteomes" id="UP000675968"/>
    </source>
</evidence>
<dbReference type="Pfam" id="PF00705">
    <property type="entry name" value="PCNA_N"/>
    <property type="match status" value="1"/>
</dbReference>
<dbReference type="GO" id="GO:0030337">
    <property type="term" value="F:DNA polymerase processivity factor activity"/>
    <property type="evidence" value="ECO:0007669"/>
    <property type="project" value="UniProtKB-UniRule"/>
</dbReference>
<reference evidence="6" key="2">
    <citation type="submission" date="2021-05" db="EMBL/GenBank/DDBJ databases">
        <title>Protein family content uncovers lineage relationships and bacterial pathway maintenance mechanisms in DPANN archaea.</title>
        <authorList>
            <person name="Castelle C.J."/>
            <person name="Meheust R."/>
            <person name="Jaffe A.L."/>
            <person name="Seitz K."/>
            <person name="Gong X."/>
            <person name="Baker B.J."/>
            <person name="Banfield J.F."/>
        </authorList>
    </citation>
    <scope>NUCLEOTIDE SEQUENCE</scope>
    <source>
        <strain evidence="6">RIFCSPLOWO2_01_FULL_AR10_48_17</strain>
    </source>
</reference>
<dbReference type="CDD" id="cd00577">
    <property type="entry name" value="PCNA"/>
    <property type="match status" value="1"/>
</dbReference>
<dbReference type="GO" id="GO:0003677">
    <property type="term" value="F:DNA binding"/>
    <property type="evidence" value="ECO:0007669"/>
    <property type="project" value="UniProtKB-UniRule"/>
</dbReference>
<dbReference type="PANTHER" id="PTHR11352">
    <property type="entry name" value="PROLIFERATING CELL NUCLEAR ANTIGEN"/>
    <property type="match status" value="1"/>
</dbReference>
<dbReference type="GO" id="GO:0006272">
    <property type="term" value="P:leading strand elongation"/>
    <property type="evidence" value="ECO:0007669"/>
    <property type="project" value="TreeGrafter"/>
</dbReference>
<evidence type="ECO:0000256" key="3">
    <source>
        <dbReference type="HAMAP-Rule" id="MF_00317"/>
    </source>
</evidence>
<evidence type="ECO:0000259" key="5">
    <source>
        <dbReference type="Pfam" id="PF02747"/>
    </source>
</evidence>
<dbReference type="InterPro" id="IPR022649">
    <property type="entry name" value="Pr_cel_nuc_antig_C"/>
</dbReference>
<name>A0A8T4L3P7_9ARCH</name>
<dbReference type="AlphaFoldDB" id="A0A8T4L3P7"/>
<accession>A0A8T4L3P7</accession>
<dbReference type="InterPro" id="IPR022648">
    <property type="entry name" value="Pr_cel_nuc_antig_N"/>
</dbReference>
<sequence length="241" mass="26716">MSIETRNIVLLQRAIGAIATFVSEGNVRFNSQGIFFKETDPSQIVLVDFFLAKGFFQKFAVEPAFVGLDIPELNRILQRGQANDLLRMDLQDSELILEFEGDLARKFHLPLIDVMKDEPAVPTPKFDAIVQVNARVLKEALKDAALFGNSVVLKVKDGSFAVESKGHAGILRSVASQTSVVSVKSMAETVGKFNLTFLQNVIKEAENEKRVTLELKTDAPMKVSFSIGETPIQFYLAHMIL</sequence>
<comment type="similarity">
    <text evidence="1 3">Belongs to the PCNA family.</text>
</comment>
<feature type="domain" description="Proliferating cell nuclear antigen PCNA N-terminal" evidence="4">
    <location>
        <begin position="7"/>
        <end position="100"/>
    </location>
</feature>
<keyword evidence="2 3" id="KW-0238">DNA-binding</keyword>
<feature type="domain" description="Proliferating cell nuclear antigen PCNA C-terminal" evidence="5">
    <location>
        <begin position="121"/>
        <end position="237"/>
    </location>
</feature>
<dbReference type="SUPFAM" id="SSF55979">
    <property type="entry name" value="DNA clamp"/>
    <property type="match status" value="2"/>
</dbReference>